<evidence type="ECO:0000313" key="3">
    <source>
        <dbReference type="Proteomes" id="UP000214720"/>
    </source>
</evidence>
<dbReference type="EMBL" id="MTHB01000041">
    <property type="protein sequence ID" value="OXC79467.1"/>
    <property type="molecule type" value="Genomic_DNA"/>
</dbReference>
<gene>
    <name evidence="2" type="ORF">BSU04_07225</name>
    <name evidence="1" type="ORF">BSU04_30045</name>
</gene>
<name>A0A226WU91_CABSO</name>
<reference evidence="3" key="1">
    <citation type="submission" date="2017-01" db="EMBL/GenBank/DDBJ databases">
        <title>Genome Analysis of Deinococcus marmoris KOPRI26562.</title>
        <authorList>
            <person name="Kim J.H."/>
            <person name="Oh H.-M."/>
        </authorList>
    </citation>
    <scope>NUCLEOTIDE SEQUENCE [LARGE SCALE GENOMIC DNA]</scope>
    <source>
        <strain evidence="3">PAMC 26633</strain>
    </source>
</reference>
<evidence type="ECO:0000313" key="2">
    <source>
        <dbReference type="EMBL" id="OXC79467.1"/>
    </source>
</evidence>
<organism evidence="1 3">
    <name type="scientific">Caballeronia sordidicola</name>
    <name type="common">Burkholderia sordidicola</name>
    <dbReference type="NCBI Taxonomy" id="196367"/>
    <lineage>
        <taxon>Bacteria</taxon>
        <taxon>Pseudomonadati</taxon>
        <taxon>Pseudomonadota</taxon>
        <taxon>Betaproteobacteria</taxon>
        <taxon>Burkholderiales</taxon>
        <taxon>Burkholderiaceae</taxon>
        <taxon>Caballeronia</taxon>
    </lineage>
</organism>
<dbReference type="EMBL" id="MTHB01000204">
    <property type="protein sequence ID" value="OXC74755.1"/>
    <property type="molecule type" value="Genomic_DNA"/>
</dbReference>
<protein>
    <submittedName>
        <fullName evidence="1">Uncharacterized protein</fullName>
    </submittedName>
</protein>
<dbReference type="Proteomes" id="UP000214720">
    <property type="component" value="Unassembled WGS sequence"/>
</dbReference>
<accession>A0A226WU91</accession>
<comment type="caution">
    <text evidence="1">The sequence shown here is derived from an EMBL/GenBank/DDBJ whole genome shotgun (WGS) entry which is preliminary data.</text>
</comment>
<sequence length="39" mass="4011">MAGLKTPAHSDMRQGRLSPTALSCAAAAAAIGKFARRLL</sequence>
<evidence type="ECO:0000313" key="1">
    <source>
        <dbReference type="EMBL" id="OXC74755.1"/>
    </source>
</evidence>
<dbReference type="AlphaFoldDB" id="A0A226WU91"/>
<reference evidence="1" key="2">
    <citation type="submission" date="2017-01" db="EMBL/GenBank/DDBJ databases">
        <authorList>
            <person name="Mah S.A."/>
            <person name="Swanson W.J."/>
            <person name="Moy G.W."/>
            <person name="Vacquier V.D."/>
        </authorList>
    </citation>
    <scope>NUCLEOTIDE SEQUENCE</scope>
    <source>
        <strain evidence="1">PAMC 26633</strain>
    </source>
</reference>
<proteinExistence type="predicted"/>